<evidence type="ECO:0000313" key="3">
    <source>
        <dbReference type="Proteomes" id="UP000737113"/>
    </source>
</evidence>
<feature type="chain" id="PRO_5037685670" description="Protease" evidence="1">
    <location>
        <begin position="22"/>
        <end position="164"/>
    </location>
</feature>
<dbReference type="EMBL" id="JAAXYH010000005">
    <property type="protein sequence ID" value="NMH65400.1"/>
    <property type="molecule type" value="Genomic_DNA"/>
</dbReference>
<keyword evidence="3" id="KW-1185">Reference proteome</keyword>
<proteinExistence type="predicted"/>
<reference evidence="2" key="1">
    <citation type="submission" date="2020-04" db="EMBL/GenBank/DDBJ databases">
        <title>Description of Shewanella salipaludis sp. nov., isolated from a salt marsh.</title>
        <authorList>
            <person name="Park S."/>
            <person name="Yoon J.-H."/>
        </authorList>
    </citation>
    <scope>NUCLEOTIDE SEQUENCE</scope>
    <source>
        <strain evidence="2">SHSM-M6</strain>
    </source>
</reference>
<organism evidence="2 3">
    <name type="scientific">Shewanella salipaludis</name>
    <dbReference type="NCBI Taxonomy" id="2723052"/>
    <lineage>
        <taxon>Bacteria</taxon>
        <taxon>Pseudomonadati</taxon>
        <taxon>Pseudomonadota</taxon>
        <taxon>Gammaproteobacteria</taxon>
        <taxon>Alteromonadales</taxon>
        <taxon>Shewanellaceae</taxon>
        <taxon>Shewanella</taxon>
    </lineage>
</organism>
<sequence length="164" mass="17848">MNAIVSASLAMLLASIDQVGAVEMVTNQAIECRLTQVRDTTEVQFRVSNGGQDTWRLLSWHTPFDAWFSEFMHISREGRALRYLGALAKRGAPAAEDYLLLPPGASLVADLDLSQAYRLEPGSYKVELAPIVLSSYAGDSHAATQQLSLACEPLLLTLPEAGDR</sequence>
<gene>
    <name evidence="2" type="ORF">HC757_09475</name>
</gene>
<name>A0A972G6I3_9GAMM</name>
<evidence type="ECO:0008006" key="4">
    <source>
        <dbReference type="Google" id="ProtNLM"/>
    </source>
</evidence>
<dbReference type="RefSeq" id="WP_169564102.1">
    <property type="nucleotide sequence ID" value="NZ_JAAXYH010000005.1"/>
</dbReference>
<feature type="signal peptide" evidence="1">
    <location>
        <begin position="1"/>
        <end position="21"/>
    </location>
</feature>
<accession>A0A972G6I3</accession>
<evidence type="ECO:0000256" key="1">
    <source>
        <dbReference type="SAM" id="SignalP"/>
    </source>
</evidence>
<dbReference type="Gene3D" id="2.60.40.2970">
    <property type="match status" value="1"/>
</dbReference>
<comment type="caution">
    <text evidence="2">The sequence shown here is derived from an EMBL/GenBank/DDBJ whole genome shotgun (WGS) entry which is preliminary data.</text>
</comment>
<protein>
    <recommendedName>
        <fullName evidence="4">Protease</fullName>
    </recommendedName>
</protein>
<dbReference type="Proteomes" id="UP000737113">
    <property type="component" value="Unassembled WGS sequence"/>
</dbReference>
<dbReference type="AlphaFoldDB" id="A0A972G6I3"/>
<evidence type="ECO:0000313" key="2">
    <source>
        <dbReference type="EMBL" id="NMH65400.1"/>
    </source>
</evidence>
<keyword evidence="1" id="KW-0732">Signal</keyword>